<organism evidence="2 3">
    <name type="scientific">Candidatus Woesebacteria bacterium GW2011_GWC1_38_13</name>
    <dbReference type="NCBI Taxonomy" id="1618583"/>
    <lineage>
        <taxon>Bacteria</taxon>
        <taxon>Candidatus Woeseibacteriota</taxon>
    </lineage>
</organism>
<dbReference type="CDD" id="cd02883">
    <property type="entry name" value="NUDIX_Hydrolase"/>
    <property type="match status" value="1"/>
</dbReference>
<evidence type="ECO:0000313" key="3">
    <source>
        <dbReference type="Proteomes" id="UP000034096"/>
    </source>
</evidence>
<dbReference type="Gene3D" id="3.90.79.10">
    <property type="entry name" value="Nucleoside Triphosphate Pyrophosphohydrolase"/>
    <property type="match status" value="1"/>
</dbReference>
<name>A0A0G0IWV3_9BACT</name>
<reference evidence="2 3" key="1">
    <citation type="journal article" date="2015" name="Nature">
        <title>rRNA introns, odd ribosomes, and small enigmatic genomes across a large radiation of phyla.</title>
        <authorList>
            <person name="Brown C.T."/>
            <person name="Hug L.A."/>
            <person name="Thomas B.C."/>
            <person name="Sharon I."/>
            <person name="Castelle C.J."/>
            <person name="Singh A."/>
            <person name="Wilkins M.J."/>
            <person name="Williams K.H."/>
            <person name="Banfield J.F."/>
        </authorList>
    </citation>
    <scope>NUCLEOTIDE SEQUENCE [LARGE SCALE GENOMIC DNA]</scope>
</reference>
<dbReference type="InterPro" id="IPR015797">
    <property type="entry name" value="NUDIX_hydrolase-like_dom_sf"/>
</dbReference>
<dbReference type="PANTHER" id="PTHR43736:SF1">
    <property type="entry name" value="DIHYDRONEOPTERIN TRIPHOSPHATE DIPHOSPHATASE"/>
    <property type="match status" value="1"/>
</dbReference>
<dbReference type="InterPro" id="IPR000086">
    <property type="entry name" value="NUDIX_hydrolase_dom"/>
</dbReference>
<evidence type="ECO:0000259" key="1">
    <source>
        <dbReference type="PROSITE" id="PS51462"/>
    </source>
</evidence>
<dbReference type="Pfam" id="PF00293">
    <property type="entry name" value="NUDIX"/>
    <property type="match status" value="1"/>
</dbReference>
<accession>A0A0G0IWV3</accession>
<dbReference type="EMBL" id="LBUE01000019">
    <property type="protein sequence ID" value="KKQ55525.1"/>
    <property type="molecule type" value="Genomic_DNA"/>
</dbReference>
<dbReference type="SUPFAM" id="SSF55811">
    <property type="entry name" value="Nudix"/>
    <property type="match status" value="1"/>
</dbReference>
<dbReference type="Proteomes" id="UP000034096">
    <property type="component" value="Unassembled WGS sequence"/>
</dbReference>
<sequence length="158" mass="18078">MTVVNLKVCLLIKDNDKVLLIKEKSGQNNDYKWNIVKGTVENEEIIKAAIREAEEEANVKVNLKDSLGVHVKFYGENKYTVYFCYIAEISEGTPKVTDSEKQTGGEDIAEVKWFTKEELKKLKDSDFVLDVSYQLIKKYLEGTKYPTEIVRSQDLSVS</sequence>
<dbReference type="PROSITE" id="PS51462">
    <property type="entry name" value="NUDIX"/>
    <property type="match status" value="1"/>
</dbReference>
<evidence type="ECO:0000313" key="2">
    <source>
        <dbReference type="EMBL" id="KKQ55525.1"/>
    </source>
</evidence>
<dbReference type="STRING" id="1618583.US75_C0019G0007"/>
<dbReference type="PANTHER" id="PTHR43736">
    <property type="entry name" value="ADP-RIBOSE PYROPHOSPHATASE"/>
    <property type="match status" value="1"/>
</dbReference>
<proteinExistence type="predicted"/>
<dbReference type="AlphaFoldDB" id="A0A0G0IWV3"/>
<feature type="domain" description="Nudix hydrolase" evidence="1">
    <location>
        <begin position="1"/>
        <end position="137"/>
    </location>
</feature>
<comment type="caution">
    <text evidence="2">The sequence shown here is derived from an EMBL/GenBank/DDBJ whole genome shotgun (WGS) entry which is preliminary data.</text>
</comment>
<gene>
    <name evidence="2" type="ORF">US75_C0019G0007</name>
</gene>
<protein>
    <recommendedName>
        <fullName evidence="1">Nudix hydrolase domain-containing protein</fullName>
    </recommendedName>
</protein>